<gene>
    <name evidence="2" type="ORF">V1477_001240</name>
</gene>
<comment type="caution">
    <text evidence="2">The sequence shown here is derived from an EMBL/GenBank/DDBJ whole genome shotgun (WGS) entry which is preliminary data.</text>
</comment>
<sequence>MVFPKRTWGRVNGHSGTVVTPKHGISLTALEIDDSAKANGRDGSDGGSGVSNSRLEFAVVRCVRAALLPSTWLPLPLSFGVMPNPKGASWLRTFEGETDYDDDEEEEEEEEGEIEEEEEEE</sequence>
<organism evidence="2 3">
    <name type="scientific">Vespula maculifrons</name>
    <name type="common">Eastern yellow jacket</name>
    <name type="synonym">Wasp</name>
    <dbReference type="NCBI Taxonomy" id="7453"/>
    <lineage>
        <taxon>Eukaryota</taxon>
        <taxon>Metazoa</taxon>
        <taxon>Ecdysozoa</taxon>
        <taxon>Arthropoda</taxon>
        <taxon>Hexapoda</taxon>
        <taxon>Insecta</taxon>
        <taxon>Pterygota</taxon>
        <taxon>Neoptera</taxon>
        <taxon>Endopterygota</taxon>
        <taxon>Hymenoptera</taxon>
        <taxon>Apocrita</taxon>
        <taxon>Aculeata</taxon>
        <taxon>Vespoidea</taxon>
        <taxon>Vespidae</taxon>
        <taxon>Vespinae</taxon>
        <taxon>Vespula</taxon>
    </lineage>
</organism>
<proteinExistence type="predicted"/>
<accession>A0ABD2CZA7</accession>
<protein>
    <submittedName>
        <fullName evidence="2">Uncharacterized protein</fullName>
    </submittedName>
</protein>
<name>A0ABD2CZA7_VESMC</name>
<feature type="compositionally biased region" description="Acidic residues" evidence="1">
    <location>
        <begin position="96"/>
        <end position="121"/>
    </location>
</feature>
<dbReference type="AlphaFoldDB" id="A0ABD2CZA7"/>
<reference evidence="2 3" key="1">
    <citation type="journal article" date="2024" name="Ann. Entomol. Soc. Am.">
        <title>Genomic analyses of the southern and eastern yellowjacket wasps (Hymenoptera: Vespidae) reveal evolutionary signatures of social life.</title>
        <authorList>
            <person name="Catto M.A."/>
            <person name="Caine P.B."/>
            <person name="Orr S.E."/>
            <person name="Hunt B.G."/>
            <person name="Goodisman M.A.D."/>
        </authorList>
    </citation>
    <scope>NUCLEOTIDE SEQUENCE [LARGE SCALE GENOMIC DNA]</scope>
    <source>
        <strain evidence="2">232</strain>
        <tissue evidence="2">Head and thorax</tissue>
    </source>
</reference>
<evidence type="ECO:0000313" key="3">
    <source>
        <dbReference type="Proteomes" id="UP001607303"/>
    </source>
</evidence>
<evidence type="ECO:0000256" key="1">
    <source>
        <dbReference type="SAM" id="MobiDB-lite"/>
    </source>
</evidence>
<keyword evidence="3" id="KW-1185">Reference proteome</keyword>
<dbReference type="EMBL" id="JAYRBN010000010">
    <property type="protein sequence ID" value="KAL2750450.1"/>
    <property type="molecule type" value="Genomic_DNA"/>
</dbReference>
<evidence type="ECO:0000313" key="2">
    <source>
        <dbReference type="EMBL" id="KAL2750450.1"/>
    </source>
</evidence>
<feature type="region of interest" description="Disordered" evidence="1">
    <location>
        <begin position="93"/>
        <end position="121"/>
    </location>
</feature>
<dbReference type="Proteomes" id="UP001607303">
    <property type="component" value="Unassembled WGS sequence"/>
</dbReference>